<dbReference type="PANTHER" id="PTHR43394">
    <property type="entry name" value="ATP-DEPENDENT PERMEASE MDL1, MITOCHONDRIAL"/>
    <property type="match status" value="1"/>
</dbReference>
<feature type="non-terminal residue" evidence="8">
    <location>
        <position position="1"/>
    </location>
</feature>
<evidence type="ECO:0000256" key="2">
    <source>
        <dbReference type="ARBA" id="ARBA00022692"/>
    </source>
</evidence>
<evidence type="ECO:0000256" key="4">
    <source>
        <dbReference type="ARBA" id="ARBA00023136"/>
    </source>
</evidence>
<evidence type="ECO:0000259" key="7">
    <source>
        <dbReference type="PROSITE" id="PS50929"/>
    </source>
</evidence>
<evidence type="ECO:0000256" key="1">
    <source>
        <dbReference type="ARBA" id="ARBA00004651"/>
    </source>
</evidence>
<keyword evidence="9" id="KW-1185">Reference proteome</keyword>
<dbReference type="InterPro" id="IPR039421">
    <property type="entry name" value="Type_1_exporter"/>
</dbReference>
<dbReference type="Gene3D" id="1.20.1560.10">
    <property type="entry name" value="ABC transporter type 1, transmembrane domain"/>
    <property type="match status" value="1"/>
</dbReference>
<feature type="transmembrane region" description="Helical" evidence="6">
    <location>
        <begin position="313"/>
        <end position="332"/>
    </location>
</feature>
<keyword evidence="4 6" id="KW-0472">Membrane</keyword>
<feature type="transmembrane region" description="Helical" evidence="6">
    <location>
        <begin position="239"/>
        <end position="256"/>
    </location>
</feature>
<evidence type="ECO:0000256" key="6">
    <source>
        <dbReference type="SAM" id="Phobius"/>
    </source>
</evidence>
<feature type="domain" description="ABC transmembrane type-1" evidence="7">
    <location>
        <begin position="203"/>
        <end position="449"/>
    </location>
</feature>
<accession>A0ABS5L944</accession>
<name>A0ABS5L944_9ACTN</name>
<evidence type="ECO:0000313" key="8">
    <source>
        <dbReference type="EMBL" id="MBS2554719.1"/>
    </source>
</evidence>
<feature type="region of interest" description="Disordered" evidence="5">
    <location>
        <begin position="459"/>
        <end position="479"/>
    </location>
</feature>
<evidence type="ECO:0000256" key="5">
    <source>
        <dbReference type="SAM" id="MobiDB-lite"/>
    </source>
</evidence>
<evidence type="ECO:0000256" key="3">
    <source>
        <dbReference type="ARBA" id="ARBA00022989"/>
    </source>
</evidence>
<dbReference type="Gene3D" id="3.40.50.300">
    <property type="entry name" value="P-loop containing nucleotide triphosphate hydrolases"/>
    <property type="match status" value="1"/>
</dbReference>
<keyword evidence="3 6" id="KW-1133">Transmembrane helix</keyword>
<dbReference type="SUPFAM" id="SSF90123">
    <property type="entry name" value="ABC transporter transmembrane region"/>
    <property type="match status" value="1"/>
</dbReference>
<proteinExistence type="predicted"/>
<feature type="non-terminal residue" evidence="8">
    <location>
        <position position="584"/>
    </location>
</feature>
<dbReference type="GO" id="GO:0005524">
    <property type="term" value="F:ATP binding"/>
    <property type="evidence" value="ECO:0007669"/>
    <property type="project" value="UniProtKB-KW"/>
</dbReference>
<gene>
    <name evidence="8" type="ORF">KGQ19_48490</name>
</gene>
<organism evidence="8 9">
    <name type="scientific">Catenulispora pinistramenti</name>
    <dbReference type="NCBI Taxonomy" id="2705254"/>
    <lineage>
        <taxon>Bacteria</taxon>
        <taxon>Bacillati</taxon>
        <taxon>Actinomycetota</taxon>
        <taxon>Actinomycetes</taxon>
        <taxon>Catenulisporales</taxon>
        <taxon>Catenulisporaceae</taxon>
        <taxon>Catenulispora</taxon>
    </lineage>
</organism>
<dbReference type="PROSITE" id="PS50929">
    <property type="entry name" value="ABC_TM1F"/>
    <property type="match status" value="1"/>
</dbReference>
<feature type="transmembrane region" description="Helical" evidence="6">
    <location>
        <begin position="338"/>
        <end position="357"/>
    </location>
</feature>
<keyword evidence="8" id="KW-0067">ATP-binding</keyword>
<comment type="caution">
    <text evidence="8">The sequence shown here is derived from an EMBL/GenBank/DDBJ whole genome shotgun (WGS) entry which is preliminary data.</text>
</comment>
<dbReference type="InterPro" id="IPR011527">
    <property type="entry name" value="ABC1_TM_dom"/>
</dbReference>
<feature type="transmembrane region" description="Helical" evidence="6">
    <location>
        <begin position="202"/>
        <end position="227"/>
    </location>
</feature>
<dbReference type="EMBL" id="JAAFYZ010000463">
    <property type="protein sequence ID" value="MBS2554719.1"/>
    <property type="molecule type" value="Genomic_DNA"/>
</dbReference>
<keyword evidence="2 6" id="KW-0812">Transmembrane</keyword>
<dbReference type="InterPro" id="IPR003439">
    <property type="entry name" value="ABC_transporter-like_ATP-bd"/>
</dbReference>
<feature type="compositionally biased region" description="Basic and acidic residues" evidence="5">
    <location>
        <begin position="175"/>
        <end position="186"/>
    </location>
</feature>
<reference evidence="8 9" key="1">
    <citation type="submission" date="2020-02" db="EMBL/GenBank/DDBJ databases">
        <title>Acidophilic actinobacteria isolated from forest soil.</title>
        <authorList>
            <person name="Golinska P."/>
        </authorList>
    </citation>
    <scope>NUCLEOTIDE SEQUENCE [LARGE SCALE GENOMIC DNA]</scope>
    <source>
        <strain evidence="8 9">NL8</strain>
    </source>
</reference>
<keyword evidence="8" id="KW-0547">Nucleotide-binding</keyword>
<dbReference type="PANTHER" id="PTHR43394:SF1">
    <property type="entry name" value="ATP-BINDING CASSETTE SUB-FAMILY B MEMBER 10, MITOCHONDRIAL"/>
    <property type="match status" value="1"/>
</dbReference>
<dbReference type="InterPro" id="IPR036640">
    <property type="entry name" value="ABC1_TM_sf"/>
</dbReference>
<feature type="region of interest" description="Disordered" evidence="5">
    <location>
        <begin position="137"/>
        <end position="196"/>
    </location>
</feature>
<dbReference type="SUPFAM" id="SSF52540">
    <property type="entry name" value="P-loop containing nucleoside triphosphate hydrolases"/>
    <property type="match status" value="1"/>
</dbReference>
<comment type="subcellular location">
    <subcellularLocation>
        <location evidence="1">Cell membrane</location>
        <topology evidence="1">Multi-pass membrane protein</topology>
    </subcellularLocation>
</comment>
<dbReference type="InterPro" id="IPR027417">
    <property type="entry name" value="P-loop_NTPase"/>
</dbReference>
<evidence type="ECO:0000313" key="9">
    <source>
        <dbReference type="Proteomes" id="UP000730482"/>
    </source>
</evidence>
<protein>
    <submittedName>
        <fullName evidence="8">ATP-binding cassette domain-containing protein</fullName>
    </submittedName>
</protein>
<dbReference type="Pfam" id="PF00005">
    <property type="entry name" value="ABC_tran"/>
    <property type="match status" value="1"/>
</dbReference>
<sequence>VRLGAGGAVPDGGLPDAALSGSDLSDAAVWEALRSAAAADFVAALPGGLHARIGEGGHGLSAGQRQRLGLARAFLAARPVVLLDEPTASLDPAAEAEVVASIRRLVTGRTAIVVAHRAALLEVADRVVALGPAADTYATHPVDAPPTQGAHRLNKNNLRNCEPCQDPSAQTRARIRPDERPDDRGRLAAAAPPTDRRPTARLALAAALGAAALASATGLAATSAWLISRASQQPPIFDLMIAITAVRALGIGRAVFRYAERLVTHDAAYRILGTLRARTYDRLCRQAPGRRRGELLARFVADVDAVQDRYVRFLIPALAATAVGTLAVAALAEALPSVALITALGLLTTGIAIPLAAARTSATADRHVAPAKGHLTTEFHDLLRGAPDLLAADAVPPRLARVQAADRDLTAAERRSAAARGLGTALTTLATGATVWGAAYAALGAVDAGGQATQRAATNASQASGAAHRAAANADQASDAAHQLGAPALQAAAHQAAAHQAAAQQAASGTVHQVGTTALQAAHQTASATAHHLPATLLAVLILTPLALLEATAAMPQALQHLRRARAAERRVREVLAAPDAVRE</sequence>
<dbReference type="Proteomes" id="UP000730482">
    <property type="component" value="Unassembled WGS sequence"/>
</dbReference>